<keyword evidence="9 12" id="KW-0406">Ion transport</keyword>
<evidence type="ECO:0000256" key="10">
    <source>
        <dbReference type="ARBA" id="ARBA00023128"/>
    </source>
</evidence>
<reference evidence="14" key="1">
    <citation type="submission" date="2023-09" db="EMBL/GenBank/DDBJ databases">
        <authorList>
            <person name="Li J."/>
            <person name="Wu S."/>
        </authorList>
    </citation>
    <scope>NUCLEOTIDE SEQUENCE</scope>
</reference>
<evidence type="ECO:0000256" key="4">
    <source>
        <dbReference type="ARBA" id="ARBA00022448"/>
    </source>
</evidence>
<dbReference type="InterPro" id="IPR001421">
    <property type="entry name" value="ATP8_metazoa"/>
</dbReference>
<dbReference type="GO" id="GO:0015078">
    <property type="term" value="F:proton transmembrane transporter activity"/>
    <property type="evidence" value="ECO:0007669"/>
    <property type="project" value="InterPro"/>
</dbReference>
<dbReference type="GO" id="GO:0045259">
    <property type="term" value="C:proton-transporting ATP synthase complex"/>
    <property type="evidence" value="ECO:0007669"/>
    <property type="project" value="UniProtKB-KW"/>
</dbReference>
<feature type="transmembrane region" description="Helical" evidence="13">
    <location>
        <begin position="12"/>
        <end position="31"/>
    </location>
</feature>
<dbReference type="GO" id="GO:0015986">
    <property type="term" value="P:proton motive force-driven ATP synthesis"/>
    <property type="evidence" value="ECO:0007669"/>
    <property type="project" value="InterPro"/>
</dbReference>
<comment type="subunit">
    <text evidence="3">F-type ATPases have 2 components, CF(1) - the catalytic core - and CF(0) - the membrane proton channel.</text>
</comment>
<gene>
    <name evidence="14" type="primary">ATP8</name>
</gene>
<sequence length="54" mass="6902">MPQMAPMNWLFLYLMFTIIFMMFNFFNYYMFLIKNNKTIMKTNKLMNKILDWKW</sequence>
<evidence type="ECO:0000313" key="14">
    <source>
        <dbReference type="EMBL" id="WNX95655.1"/>
    </source>
</evidence>
<evidence type="ECO:0000256" key="9">
    <source>
        <dbReference type="ARBA" id="ARBA00023065"/>
    </source>
</evidence>
<evidence type="ECO:0000256" key="7">
    <source>
        <dbReference type="ARBA" id="ARBA00022781"/>
    </source>
</evidence>
<keyword evidence="6 12" id="KW-0812">Transmembrane</keyword>
<dbReference type="Pfam" id="PF00895">
    <property type="entry name" value="ATP-synt_8"/>
    <property type="match status" value="1"/>
</dbReference>
<evidence type="ECO:0000256" key="8">
    <source>
        <dbReference type="ARBA" id="ARBA00022989"/>
    </source>
</evidence>
<accession>A0AA96UW56</accession>
<evidence type="ECO:0000256" key="6">
    <source>
        <dbReference type="ARBA" id="ARBA00022692"/>
    </source>
</evidence>
<keyword evidence="11 13" id="KW-0472">Membrane</keyword>
<comment type="similarity">
    <text evidence="2 12">Belongs to the ATPase protein 8 family.</text>
</comment>
<keyword evidence="4 12" id="KW-0813">Transport</keyword>
<protein>
    <recommendedName>
        <fullName evidence="12">ATP synthase complex subunit 8</fullName>
    </recommendedName>
</protein>
<keyword evidence="8 13" id="KW-1133">Transmembrane helix</keyword>
<evidence type="ECO:0000256" key="12">
    <source>
        <dbReference type="RuleBase" id="RU003661"/>
    </source>
</evidence>
<comment type="subcellular location">
    <subcellularLocation>
        <location evidence="1 12">Mitochondrion membrane</location>
        <topology evidence="1 12">Single-pass membrane protein</topology>
    </subcellularLocation>
</comment>
<geneLocation type="mitochondrion" evidence="14"/>
<organism evidence="14">
    <name type="scientific">Chlaenius rufifemoratus bimaculatus</name>
    <dbReference type="NCBI Taxonomy" id="3079923"/>
    <lineage>
        <taxon>Eukaryota</taxon>
        <taxon>Metazoa</taxon>
        <taxon>Ecdysozoa</taxon>
        <taxon>Arthropoda</taxon>
        <taxon>Hexapoda</taxon>
        <taxon>Insecta</taxon>
        <taxon>Pterygota</taxon>
        <taxon>Neoptera</taxon>
        <taxon>Endopterygota</taxon>
        <taxon>Coleoptera</taxon>
        <taxon>Adephaga</taxon>
        <taxon>Caraboidea</taxon>
        <taxon>Carabidae</taxon>
        <taxon>Licininae</taxon>
        <taxon>Chlaeniini</taxon>
        <taxon>Chlaenius</taxon>
        <taxon>Chlaenius rufifemoratus</taxon>
    </lineage>
</organism>
<evidence type="ECO:0000256" key="1">
    <source>
        <dbReference type="ARBA" id="ARBA00004304"/>
    </source>
</evidence>
<evidence type="ECO:0000256" key="3">
    <source>
        <dbReference type="ARBA" id="ARBA00011291"/>
    </source>
</evidence>
<keyword evidence="7 12" id="KW-0375">Hydrogen ion transport</keyword>
<dbReference type="AlphaFoldDB" id="A0AA96UW56"/>
<evidence type="ECO:0000256" key="13">
    <source>
        <dbReference type="SAM" id="Phobius"/>
    </source>
</evidence>
<keyword evidence="10 12" id="KW-0496">Mitochondrion</keyword>
<proteinExistence type="inferred from homology"/>
<evidence type="ECO:0000256" key="2">
    <source>
        <dbReference type="ARBA" id="ARBA00008892"/>
    </source>
</evidence>
<evidence type="ECO:0000256" key="11">
    <source>
        <dbReference type="ARBA" id="ARBA00023136"/>
    </source>
</evidence>
<dbReference type="GO" id="GO:0031966">
    <property type="term" value="C:mitochondrial membrane"/>
    <property type="evidence" value="ECO:0007669"/>
    <property type="project" value="UniProtKB-SubCell"/>
</dbReference>
<name>A0AA96UW56_9CARA</name>
<dbReference type="EMBL" id="OR536810">
    <property type="protein sequence ID" value="WNX95655.1"/>
    <property type="molecule type" value="Genomic_DNA"/>
</dbReference>
<evidence type="ECO:0000256" key="5">
    <source>
        <dbReference type="ARBA" id="ARBA00022547"/>
    </source>
</evidence>
<keyword evidence="5 12" id="KW-0138">CF(0)</keyword>